<dbReference type="Pfam" id="PF18701">
    <property type="entry name" value="DUF5641"/>
    <property type="match status" value="1"/>
</dbReference>
<feature type="domain" description="DUF5641" evidence="1">
    <location>
        <begin position="25"/>
        <end position="116"/>
    </location>
</feature>
<dbReference type="OrthoDB" id="6436901at2759"/>
<proteinExistence type="predicted"/>
<accession>A0A8X6M6W1</accession>
<evidence type="ECO:0000259" key="1">
    <source>
        <dbReference type="Pfam" id="PF18701"/>
    </source>
</evidence>
<reference evidence="2" key="1">
    <citation type="submission" date="2020-08" db="EMBL/GenBank/DDBJ databases">
        <title>Multicomponent nature underlies the extraordinary mechanical properties of spider dragline silk.</title>
        <authorList>
            <person name="Kono N."/>
            <person name="Nakamura H."/>
            <person name="Mori M."/>
            <person name="Yoshida Y."/>
            <person name="Ohtoshi R."/>
            <person name="Malay A.D."/>
            <person name="Moran D.A.P."/>
            <person name="Tomita M."/>
            <person name="Numata K."/>
            <person name="Arakawa K."/>
        </authorList>
    </citation>
    <scope>NUCLEOTIDE SEQUENCE</scope>
</reference>
<gene>
    <name evidence="2" type="primary">X975_24834</name>
    <name evidence="2" type="ORF">TNIN_356841</name>
</gene>
<name>A0A8X6M6W1_9ARAC</name>
<keyword evidence="3" id="KW-1185">Reference proteome</keyword>
<organism evidence="2 3">
    <name type="scientific">Trichonephila inaurata madagascariensis</name>
    <dbReference type="NCBI Taxonomy" id="2747483"/>
    <lineage>
        <taxon>Eukaryota</taxon>
        <taxon>Metazoa</taxon>
        <taxon>Ecdysozoa</taxon>
        <taxon>Arthropoda</taxon>
        <taxon>Chelicerata</taxon>
        <taxon>Arachnida</taxon>
        <taxon>Araneae</taxon>
        <taxon>Araneomorphae</taxon>
        <taxon>Entelegynae</taxon>
        <taxon>Araneoidea</taxon>
        <taxon>Nephilidae</taxon>
        <taxon>Trichonephila</taxon>
        <taxon>Trichonephila inaurata</taxon>
    </lineage>
</organism>
<evidence type="ECO:0000313" key="2">
    <source>
        <dbReference type="EMBL" id="GFS32573.1"/>
    </source>
</evidence>
<evidence type="ECO:0000313" key="3">
    <source>
        <dbReference type="Proteomes" id="UP000886998"/>
    </source>
</evidence>
<dbReference type="InterPro" id="IPR040676">
    <property type="entry name" value="DUF5641"/>
</dbReference>
<dbReference type="EMBL" id="BMAV01024361">
    <property type="protein sequence ID" value="GFS32573.1"/>
    <property type="molecule type" value="Genomic_DNA"/>
</dbReference>
<comment type="caution">
    <text evidence="2">The sequence shown here is derived from an EMBL/GenBank/DDBJ whole genome shotgun (WGS) entry which is preliminary data.</text>
</comment>
<dbReference type="Proteomes" id="UP000886998">
    <property type="component" value="Unassembled WGS sequence"/>
</dbReference>
<protein>
    <submittedName>
        <fullName evidence="2">Integrase catalytic domain-containing protein</fullName>
    </submittedName>
</protein>
<sequence>MFLVGNRNLDVPDIDYRDTVNLNKRVRYRQKLLTDLRHIFRKEYLGLLIQNKNKKGSLSELRRGEIVLMGDDIKKRMHWALAKVIWLPGKNGKIRIVELKTRTGAMLRPIQRVYPLEVQSKEKPR</sequence>
<dbReference type="AlphaFoldDB" id="A0A8X6M6W1"/>